<evidence type="ECO:0000313" key="16">
    <source>
        <dbReference type="Proteomes" id="UP000887565"/>
    </source>
</evidence>
<evidence type="ECO:0000313" key="17">
    <source>
        <dbReference type="WBParaSite" id="nRc.2.0.1.t43687-RA"/>
    </source>
</evidence>
<evidence type="ECO:0000256" key="2">
    <source>
        <dbReference type="ARBA" id="ARBA00007193"/>
    </source>
</evidence>
<dbReference type="InterPro" id="IPR016186">
    <property type="entry name" value="C-type_lectin-like/link_sf"/>
</dbReference>
<dbReference type="Gene3D" id="3.10.100.10">
    <property type="entry name" value="Mannose-Binding Protein A, subunit A"/>
    <property type="match status" value="1"/>
</dbReference>
<dbReference type="InterPro" id="IPR050111">
    <property type="entry name" value="C-type_lectin/snaclec_domain"/>
</dbReference>
<dbReference type="GO" id="GO:0016020">
    <property type="term" value="C:membrane"/>
    <property type="evidence" value="ECO:0007669"/>
    <property type="project" value="UniProtKB-SubCell"/>
</dbReference>
<evidence type="ECO:0000256" key="13">
    <source>
        <dbReference type="RuleBase" id="RU000679"/>
    </source>
</evidence>
<name>A0A915KXK7_ROMCU</name>
<dbReference type="PROSITE" id="PS50041">
    <property type="entry name" value="C_TYPE_LECTIN_2"/>
    <property type="match status" value="1"/>
</dbReference>
<dbReference type="WBParaSite" id="nRc.2.0.1.t43687-RA">
    <property type="protein sequence ID" value="nRc.2.0.1.t43687-RA"/>
    <property type="gene ID" value="nRc.2.0.1.g43687"/>
</dbReference>
<sequence>MKRRFVSKSVMLPMNAKIWADFARTTTISGLYYIHDAKHWLVKVLWFVIFVMLVMMTTFQCLGAVNLYLSFPTVINKRMDELNGSIYDTSSVSADQTNESVIQPDTMNFDQLCPFGYFKIEGGCYMQMANYPEEIWVGLYSLKNVNWIWSNGCPYDAFYPSFWGDTALRSQNAPLYNRLTERGVQWDDGTGSRDVICYKPVSNDDETCKLQGFQMKPNPPSILCHNSLVNSNSWWCVNDHPEYANVTSAVVADSCFCLLFDSIHFEMTADQAAVSCKLINASLADLKSAHEIDMLDQLIRNFDAEDGDLMNACPFNSTYANHSCFSLLTLISPSFTQADRNCYLATGGGRLMSVHSPYEHNAAFYEYCQKGRPWTLPSYGVYIGMYRNYSLNSTLWKWSDGTPFDYMPGWSIWVIPGQPDSSDPEAFFMYVRLFWTSLTMLLDNETSKVCTFWSNNNCETVDSHISI</sequence>
<evidence type="ECO:0000256" key="11">
    <source>
        <dbReference type="ARBA" id="ARBA00023201"/>
    </source>
</evidence>
<reference evidence="17" key="1">
    <citation type="submission" date="2022-11" db="UniProtKB">
        <authorList>
            <consortium name="WormBaseParasite"/>
        </authorList>
    </citation>
    <scope>IDENTIFICATION</scope>
</reference>
<organism evidence="16 17">
    <name type="scientific">Romanomermis culicivorax</name>
    <name type="common">Nematode worm</name>
    <dbReference type="NCBI Taxonomy" id="13658"/>
    <lineage>
        <taxon>Eukaryota</taxon>
        <taxon>Metazoa</taxon>
        <taxon>Ecdysozoa</taxon>
        <taxon>Nematoda</taxon>
        <taxon>Enoplea</taxon>
        <taxon>Dorylaimia</taxon>
        <taxon>Mermithida</taxon>
        <taxon>Mermithoidea</taxon>
        <taxon>Mermithidae</taxon>
        <taxon>Romanomermis</taxon>
    </lineage>
</organism>
<dbReference type="AlphaFoldDB" id="A0A915KXK7"/>
<evidence type="ECO:0000256" key="12">
    <source>
        <dbReference type="ARBA" id="ARBA00023303"/>
    </source>
</evidence>
<keyword evidence="7" id="KW-0915">Sodium</keyword>
<evidence type="ECO:0000256" key="9">
    <source>
        <dbReference type="ARBA" id="ARBA00023136"/>
    </source>
</evidence>
<keyword evidence="5 13" id="KW-0812">Transmembrane</keyword>
<evidence type="ECO:0000256" key="7">
    <source>
        <dbReference type="ARBA" id="ARBA00023053"/>
    </source>
</evidence>
<evidence type="ECO:0000256" key="10">
    <source>
        <dbReference type="ARBA" id="ARBA00023180"/>
    </source>
</evidence>
<dbReference type="InterPro" id="IPR001304">
    <property type="entry name" value="C-type_lectin-like"/>
</dbReference>
<evidence type="ECO:0000256" key="8">
    <source>
        <dbReference type="ARBA" id="ARBA00023065"/>
    </source>
</evidence>
<proteinExistence type="inferred from homology"/>
<feature type="transmembrane region" description="Helical" evidence="14">
    <location>
        <begin position="44"/>
        <end position="69"/>
    </location>
</feature>
<keyword evidence="16" id="KW-1185">Reference proteome</keyword>
<keyword evidence="6 14" id="KW-1133">Transmembrane helix</keyword>
<accession>A0A915KXK7</accession>
<dbReference type="SUPFAM" id="SSF56436">
    <property type="entry name" value="C-type lectin-like"/>
    <property type="match status" value="1"/>
</dbReference>
<dbReference type="Proteomes" id="UP000887565">
    <property type="component" value="Unplaced"/>
</dbReference>
<keyword evidence="12 13" id="KW-0407">Ion channel</keyword>
<dbReference type="GO" id="GO:0005272">
    <property type="term" value="F:sodium channel activity"/>
    <property type="evidence" value="ECO:0007669"/>
    <property type="project" value="UniProtKB-KW"/>
</dbReference>
<dbReference type="Pfam" id="PF00858">
    <property type="entry name" value="ASC"/>
    <property type="match status" value="1"/>
</dbReference>
<evidence type="ECO:0000256" key="5">
    <source>
        <dbReference type="ARBA" id="ARBA00022692"/>
    </source>
</evidence>
<keyword evidence="10" id="KW-0325">Glycoprotein</keyword>
<evidence type="ECO:0000256" key="6">
    <source>
        <dbReference type="ARBA" id="ARBA00022989"/>
    </source>
</evidence>
<keyword evidence="3 13" id="KW-0813">Transport</keyword>
<keyword evidence="8 13" id="KW-0406">Ion transport</keyword>
<keyword evidence="4 13" id="KW-0894">Sodium channel</keyword>
<dbReference type="InterPro" id="IPR016187">
    <property type="entry name" value="CTDL_fold"/>
</dbReference>
<evidence type="ECO:0000256" key="4">
    <source>
        <dbReference type="ARBA" id="ARBA00022461"/>
    </source>
</evidence>
<feature type="domain" description="C-type lectin" evidence="15">
    <location>
        <begin position="320"/>
        <end position="435"/>
    </location>
</feature>
<evidence type="ECO:0000256" key="14">
    <source>
        <dbReference type="SAM" id="Phobius"/>
    </source>
</evidence>
<protein>
    <submittedName>
        <fullName evidence="17">C-type lectin domain-containing protein</fullName>
    </submittedName>
</protein>
<dbReference type="PANTHER" id="PTHR22803">
    <property type="entry name" value="MANNOSE, PHOSPHOLIPASE, LECTIN RECEPTOR RELATED"/>
    <property type="match status" value="1"/>
</dbReference>
<comment type="similarity">
    <text evidence="2 13">Belongs to the amiloride-sensitive sodium channel (TC 1.A.6) family.</text>
</comment>
<evidence type="ECO:0000256" key="1">
    <source>
        <dbReference type="ARBA" id="ARBA00004141"/>
    </source>
</evidence>
<keyword evidence="9 14" id="KW-0472">Membrane</keyword>
<dbReference type="InterPro" id="IPR001873">
    <property type="entry name" value="ENaC"/>
</dbReference>
<evidence type="ECO:0000259" key="15">
    <source>
        <dbReference type="PROSITE" id="PS50041"/>
    </source>
</evidence>
<evidence type="ECO:0000256" key="3">
    <source>
        <dbReference type="ARBA" id="ARBA00022448"/>
    </source>
</evidence>
<comment type="subcellular location">
    <subcellularLocation>
        <location evidence="1">Membrane</location>
        <topology evidence="1">Multi-pass membrane protein</topology>
    </subcellularLocation>
</comment>
<keyword evidence="11 13" id="KW-0739">Sodium transport</keyword>